<keyword evidence="2" id="KW-1185">Reference proteome</keyword>
<proteinExistence type="predicted"/>
<organism evidence="1 2">
    <name type="scientific">Nostoc cf. commune SO-36</name>
    <dbReference type="NCBI Taxonomy" id="449208"/>
    <lineage>
        <taxon>Bacteria</taxon>
        <taxon>Bacillati</taxon>
        <taxon>Cyanobacteriota</taxon>
        <taxon>Cyanophyceae</taxon>
        <taxon>Nostocales</taxon>
        <taxon>Nostocaceae</taxon>
        <taxon>Nostoc</taxon>
    </lineage>
</organism>
<reference evidence="1" key="1">
    <citation type="submission" date="2022-04" db="EMBL/GenBank/DDBJ databases">
        <title>Complete genome sequence of a cyanobacterium, Nostoc sp. SO-36, isolated in Antarctica.</title>
        <authorList>
            <person name="Kanesaki Y."/>
            <person name="Effendi D."/>
            <person name="Sakamoto T."/>
            <person name="Ohtani S."/>
            <person name="Awai K."/>
        </authorList>
    </citation>
    <scope>NUCLEOTIDE SEQUENCE</scope>
    <source>
        <strain evidence="1">SO-36</strain>
    </source>
</reference>
<dbReference type="EMBL" id="AP025732">
    <property type="protein sequence ID" value="BDI20124.1"/>
    <property type="molecule type" value="Genomic_DNA"/>
</dbReference>
<sequence>MIFKGPLLPNDVFVASNQLASSFIEDMRSRMIQHQDKLIQSLVAAKANQKYKGGKLITANDADYNMIREVYQKIGQGNFL</sequence>
<evidence type="ECO:0000313" key="1">
    <source>
        <dbReference type="EMBL" id="BDI20124.1"/>
    </source>
</evidence>
<name>A0ABM7ZA50_NOSCO</name>
<protein>
    <submittedName>
        <fullName evidence="1">Uncharacterized protein</fullName>
    </submittedName>
</protein>
<evidence type="ECO:0000313" key="2">
    <source>
        <dbReference type="Proteomes" id="UP001055453"/>
    </source>
</evidence>
<dbReference type="Proteomes" id="UP001055453">
    <property type="component" value="Chromosome"/>
</dbReference>
<dbReference type="RefSeq" id="WP_323374531.1">
    <property type="nucleotide sequence ID" value="NZ_AP025732.1"/>
</dbReference>
<accession>A0ABM7ZA50</accession>
<gene>
    <name evidence="1" type="ORF">ANSO36C_59260</name>
</gene>